<sequence length="69" mass="8154">MDTYKHAFHIVFSIGERLIEQKARGGYYILGDEYGLTYILIKFQFTTKIMEMKSTKKPRASLIIDSWLF</sequence>
<dbReference type="EMBL" id="BBXV01000024">
    <property type="protein sequence ID" value="GAQ18181.1"/>
    <property type="molecule type" value="Genomic_DNA"/>
</dbReference>
<dbReference type="AlphaFoldDB" id="A0A0U9H624"/>
<protein>
    <submittedName>
        <fullName evidence="1">Peptide synthetase</fullName>
    </submittedName>
</protein>
<dbReference type="Proteomes" id="UP000052946">
    <property type="component" value="Unassembled WGS sequence"/>
</dbReference>
<reference evidence="1 2" key="2">
    <citation type="journal article" date="2016" name="Genome Announc.">
        <title>Draft Genome Sequence of Oceanobacillus picturae Heshi-B3, Isolated from Fermented Rice Bran in a Traditional Japanese Seafood Dish.</title>
        <authorList>
            <person name="Akuzawa S."/>
            <person name="Nagaoka J."/>
            <person name="Kanekatsu M."/>
            <person name="Kanesaki Y."/>
            <person name="Suzuki T."/>
        </authorList>
    </citation>
    <scope>NUCLEOTIDE SEQUENCE [LARGE SCALE GENOMIC DNA]</scope>
    <source>
        <strain evidence="1 2">Heshi-B3</strain>
    </source>
</reference>
<evidence type="ECO:0000313" key="1">
    <source>
        <dbReference type="EMBL" id="GAQ18181.1"/>
    </source>
</evidence>
<reference evidence="2" key="1">
    <citation type="submission" date="2015-07" db="EMBL/GenBank/DDBJ databases">
        <title>Draft Genome Sequence of Oceanobacillus picturae Heshi-B3 that Was Isolated from Fermented Rice Bran with Aging Salted Mackerel, Which Was Named Heshiko as Traditional Fermented Seafood in Japan.</title>
        <authorList>
            <person name="Akuzawa S."/>
            <person name="Nakagawa J."/>
            <person name="Kanekatsu T."/>
            <person name="Kanesaki Y."/>
            <person name="Suzuki T."/>
        </authorList>
    </citation>
    <scope>NUCLEOTIDE SEQUENCE [LARGE SCALE GENOMIC DNA]</scope>
    <source>
        <strain evidence="2">Heshi-B3</strain>
    </source>
</reference>
<gene>
    <name evidence="1" type="ORF">OPHB3_2120</name>
</gene>
<comment type="caution">
    <text evidence="1">The sequence shown here is derived from an EMBL/GenBank/DDBJ whole genome shotgun (WGS) entry which is preliminary data.</text>
</comment>
<evidence type="ECO:0000313" key="2">
    <source>
        <dbReference type="Proteomes" id="UP000052946"/>
    </source>
</evidence>
<proteinExistence type="predicted"/>
<name>A0A0U9H624_9BACI</name>
<organism evidence="1 2">
    <name type="scientific">Oceanobacillus picturae</name>
    <dbReference type="NCBI Taxonomy" id="171693"/>
    <lineage>
        <taxon>Bacteria</taxon>
        <taxon>Bacillati</taxon>
        <taxon>Bacillota</taxon>
        <taxon>Bacilli</taxon>
        <taxon>Bacillales</taxon>
        <taxon>Bacillaceae</taxon>
        <taxon>Oceanobacillus</taxon>
    </lineage>
</organism>
<accession>A0A0U9H624</accession>